<dbReference type="STRING" id="178356.SAMN05216269_104279"/>
<name>A0A1M7IZZ4_9FLAO</name>
<evidence type="ECO:0000259" key="9">
    <source>
        <dbReference type="Pfam" id="PF00122"/>
    </source>
</evidence>
<dbReference type="InterPro" id="IPR044492">
    <property type="entry name" value="P_typ_ATPase_HD_dom"/>
</dbReference>
<dbReference type="GO" id="GO:0016020">
    <property type="term" value="C:membrane"/>
    <property type="evidence" value="ECO:0007669"/>
    <property type="project" value="UniProtKB-SubCell"/>
</dbReference>
<evidence type="ECO:0000256" key="7">
    <source>
        <dbReference type="ARBA" id="ARBA00023136"/>
    </source>
</evidence>
<accession>A0A1M7IZZ4</accession>
<dbReference type="EMBL" id="FRCL01000004">
    <property type="protein sequence ID" value="SHM46414.1"/>
    <property type="molecule type" value="Genomic_DNA"/>
</dbReference>
<dbReference type="SUPFAM" id="SSF81660">
    <property type="entry name" value="Metal cation-transporting ATPase, ATP-binding domain N"/>
    <property type="match status" value="1"/>
</dbReference>
<dbReference type="AlphaFoldDB" id="A0A1M7IZZ4"/>
<dbReference type="Pfam" id="PF00690">
    <property type="entry name" value="Cation_ATPase_N"/>
    <property type="match status" value="1"/>
</dbReference>
<keyword evidence="5" id="KW-1278">Translocase</keyword>
<feature type="transmembrane region" description="Helical" evidence="8">
    <location>
        <begin position="252"/>
        <end position="277"/>
    </location>
</feature>
<feature type="domain" description="P-type ATPase A" evidence="9">
    <location>
        <begin position="98"/>
        <end position="203"/>
    </location>
</feature>
<proteinExistence type="predicted"/>
<evidence type="ECO:0000256" key="4">
    <source>
        <dbReference type="ARBA" id="ARBA00022840"/>
    </source>
</evidence>
<dbReference type="Gene3D" id="1.20.1110.10">
    <property type="entry name" value="Calcium-transporting ATPase, transmembrane domain"/>
    <property type="match status" value="2"/>
</dbReference>
<dbReference type="InterPro" id="IPR036412">
    <property type="entry name" value="HAD-like_sf"/>
</dbReference>
<evidence type="ECO:0000256" key="1">
    <source>
        <dbReference type="ARBA" id="ARBA00004141"/>
    </source>
</evidence>
<dbReference type="Proteomes" id="UP000184092">
    <property type="component" value="Unassembled WGS sequence"/>
</dbReference>
<dbReference type="NCBIfam" id="TIGR01494">
    <property type="entry name" value="ATPase_P-type"/>
    <property type="match status" value="2"/>
</dbReference>
<evidence type="ECO:0000256" key="8">
    <source>
        <dbReference type="SAM" id="Phobius"/>
    </source>
</evidence>
<dbReference type="InterPro" id="IPR059000">
    <property type="entry name" value="ATPase_P-type_domA"/>
</dbReference>
<dbReference type="SUPFAM" id="SSF81653">
    <property type="entry name" value="Calcium ATPase, transduction domain A"/>
    <property type="match status" value="1"/>
</dbReference>
<dbReference type="PRINTS" id="PR00119">
    <property type="entry name" value="CATATPASE"/>
</dbReference>
<feature type="transmembrane region" description="Helical" evidence="8">
    <location>
        <begin position="745"/>
        <end position="765"/>
    </location>
</feature>
<feature type="transmembrane region" description="Helical" evidence="8">
    <location>
        <begin position="223"/>
        <end position="240"/>
    </location>
</feature>
<feature type="domain" description="Cation-transporting P-type ATPase N-terminal" evidence="11">
    <location>
        <begin position="9"/>
        <end position="58"/>
    </location>
</feature>
<feature type="transmembrane region" description="Helical" evidence="8">
    <location>
        <begin position="777"/>
        <end position="799"/>
    </location>
</feature>
<dbReference type="InterPro" id="IPR023298">
    <property type="entry name" value="ATPase_P-typ_TM_dom_sf"/>
</dbReference>
<evidence type="ECO:0000256" key="3">
    <source>
        <dbReference type="ARBA" id="ARBA00022741"/>
    </source>
</evidence>
<evidence type="ECO:0000259" key="10">
    <source>
        <dbReference type="Pfam" id="PF00689"/>
    </source>
</evidence>
<dbReference type="InterPro" id="IPR001757">
    <property type="entry name" value="P_typ_ATPase"/>
</dbReference>
<dbReference type="SUPFAM" id="SSF81665">
    <property type="entry name" value="Calcium ATPase, transmembrane domain M"/>
    <property type="match status" value="1"/>
</dbReference>
<dbReference type="RefSeq" id="WP_073207558.1">
    <property type="nucleotide sequence ID" value="NZ_FRCL01000004.1"/>
</dbReference>
<dbReference type="Gene3D" id="2.70.150.10">
    <property type="entry name" value="Calcium-transporting ATPase, cytoplasmic transduction domain A"/>
    <property type="match status" value="1"/>
</dbReference>
<dbReference type="Pfam" id="PF00689">
    <property type="entry name" value="Cation_ATPase_C"/>
    <property type="match status" value="1"/>
</dbReference>
<dbReference type="PANTHER" id="PTHR42861">
    <property type="entry name" value="CALCIUM-TRANSPORTING ATPASE"/>
    <property type="match status" value="1"/>
</dbReference>
<dbReference type="InterPro" id="IPR004014">
    <property type="entry name" value="ATPase_P-typ_cation-transptr_N"/>
</dbReference>
<feature type="transmembrane region" description="Helical" evidence="8">
    <location>
        <begin position="43"/>
        <end position="62"/>
    </location>
</feature>
<dbReference type="GO" id="GO:0016887">
    <property type="term" value="F:ATP hydrolysis activity"/>
    <property type="evidence" value="ECO:0007669"/>
    <property type="project" value="InterPro"/>
</dbReference>
<evidence type="ECO:0000256" key="5">
    <source>
        <dbReference type="ARBA" id="ARBA00022967"/>
    </source>
</evidence>
<dbReference type="Pfam" id="PF13246">
    <property type="entry name" value="Cation_ATPase"/>
    <property type="match status" value="1"/>
</dbReference>
<keyword evidence="4" id="KW-0067">ATP-binding</keyword>
<keyword evidence="13" id="KW-1185">Reference proteome</keyword>
<dbReference type="InterPro" id="IPR023299">
    <property type="entry name" value="ATPase_P-typ_cyto_dom_N"/>
</dbReference>
<dbReference type="Pfam" id="PF00122">
    <property type="entry name" value="E1-E2_ATPase"/>
    <property type="match status" value="1"/>
</dbReference>
<feature type="transmembrane region" description="Helical" evidence="8">
    <location>
        <begin position="634"/>
        <end position="659"/>
    </location>
</feature>
<dbReference type="PRINTS" id="PR00120">
    <property type="entry name" value="HATPASE"/>
</dbReference>
<organism evidence="12 13">
    <name type="scientific">Flavobacterium xinjiangense</name>
    <dbReference type="NCBI Taxonomy" id="178356"/>
    <lineage>
        <taxon>Bacteria</taxon>
        <taxon>Pseudomonadati</taxon>
        <taxon>Bacteroidota</taxon>
        <taxon>Flavobacteriia</taxon>
        <taxon>Flavobacteriales</taxon>
        <taxon>Flavobacteriaceae</taxon>
        <taxon>Flavobacterium</taxon>
    </lineage>
</organism>
<feature type="transmembrane region" description="Helical" evidence="8">
    <location>
        <begin position="665"/>
        <end position="683"/>
    </location>
</feature>
<keyword evidence="6 8" id="KW-1133">Transmembrane helix</keyword>
<dbReference type="SFLD" id="SFLDG00002">
    <property type="entry name" value="C1.7:_P-type_atpase_like"/>
    <property type="match status" value="1"/>
</dbReference>
<sequence length="838" mass="93396">MTESKQHIKGLSDDQALKSKAENGSNTLYHQDKNTFFTSLIEMVKEPMFLLLITATGIYFITGDYGNGIFMAVAILLVSTISLYQESKSRNAIESLKKLSQPKSKVIRNSKITEIPSEEIVLGDFIQIEEGTFIPADAIIIQSNDFSANESILTGESLAVFKNEQSENNQVFRGTIVASGLAICEVNAIGGETKIGKIGKSIETIIEEKTPLQLQIGNFVRKMSLVGLVIFGIVWGINYYNSKNILDSLLKALTLAMSIIPEEIPVAFTTFMALGAWRLMKMGIIVKQTKTVETLGSATVICTDKTGTITQNKMSLAQRYIFASNEIKDIGTENNSSNLSKEELELISISMWASEPIPFDGMEIALHEAYTKLKITDERPNFKLIHEYPLDGKPPMMTHVFENQRGTRIIAAKGAPEALIASSNLSEKEADHILKAVESMANKGFRVLGVGVTEFSGNNFPKKQQDFVFRFKGLIAFYDPPKENIKAVFETFYNAGILVKIVTGDNAVTTSTIAKQVGFRNPEKTLNGDELMAMDDATLKEKVMETTIFTRMFPEAKLKIIKALKDNNQIVAMTGDGVNDGPALKSAHIGIAMGKKGTEIAKEAANLILIDDDFSKMTDAIAMGRKIYINLKKAIQYIISIHIPIILIVFIPLALGWVYPNIFSPVHVIFLEIIMGPTCSIIYENEPMERNLMLLKPRPFTNTFFNLKEITISIIQGLMITFGLLFVYQYCVVTNCIESVTRTTVFLTLIASNIFLTLVNRSFYYSIFTTLGYKNNLVLMIISLTIIITALLLFVPVFSHFFQFETVSGSQISLSILVGFVSVLWIEIYKWLKRRKHQ</sequence>
<feature type="transmembrane region" description="Helical" evidence="8">
    <location>
        <begin position="704"/>
        <end position="725"/>
    </location>
</feature>
<keyword evidence="7 8" id="KW-0472">Membrane</keyword>
<dbReference type="InterPro" id="IPR018303">
    <property type="entry name" value="ATPase_P-typ_P_site"/>
</dbReference>
<feature type="transmembrane region" description="Helical" evidence="8">
    <location>
        <begin position="68"/>
        <end position="84"/>
    </location>
</feature>
<dbReference type="OrthoDB" id="1521937at2"/>
<dbReference type="InterPro" id="IPR006068">
    <property type="entry name" value="ATPase_P-typ_cation-transptr_C"/>
</dbReference>
<evidence type="ECO:0000313" key="13">
    <source>
        <dbReference type="Proteomes" id="UP000184092"/>
    </source>
</evidence>
<evidence type="ECO:0000256" key="2">
    <source>
        <dbReference type="ARBA" id="ARBA00022692"/>
    </source>
</evidence>
<comment type="subcellular location">
    <subcellularLocation>
        <location evidence="1">Membrane</location>
        <topology evidence="1">Multi-pass membrane protein</topology>
    </subcellularLocation>
</comment>
<keyword evidence="3" id="KW-0547">Nucleotide-binding</keyword>
<dbReference type="Gene3D" id="3.40.1110.10">
    <property type="entry name" value="Calcium-transporting ATPase, cytoplasmic domain N"/>
    <property type="match status" value="2"/>
</dbReference>
<feature type="domain" description="Cation-transporting P-type ATPase C-terminal" evidence="10">
    <location>
        <begin position="660"/>
        <end position="832"/>
    </location>
</feature>
<keyword evidence="2 8" id="KW-0812">Transmembrane</keyword>
<dbReference type="GO" id="GO:0005524">
    <property type="term" value="F:ATP binding"/>
    <property type="evidence" value="ECO:0007669"/>
    <property type="project" value="UniProtKB-KW"/>
</dbReference>
<dbReference type="SFLD" id="SFLDF00027">
    <property type="entry name" value="p-type_atpase"/>
    <property type="match status" value="1"/>
</dbReference>
<dbReference type="InterPro" id="IPR008250">
    <property type="entry name" value="ATPase_P-typ_transduc_dom_A_sf"/>
</dbReference>
<gene>
    <name evidence="12" type="ORF">SAMN05216269_104279</name>
</gene>
<reference evidence="13" key="1">
    <citation type="submission" date="2016-11" db="EMBL/GenBank/DDBJ databases">
        <authorList>
            <person name="Varghese N."/>
            <person name="Submissions S."/>
        </authorList>
    </citation>
    <scope>NUCLEOTIDE SEQUENCE [LARGE SCALE GENOMIC DNA]</scope>
    <source>
        <strain evidence="13">CGMCC 1.2749</strain>
    </source>
</reference>
<evidence type="ECO:0000256" key="6">
    <source>
        <dbReference type="ARBA" id="ARBA00022989"/>
    </source>
</evidence>
<dbReference type="PROSITE" id="PS00154">
    <property type="entry name" value="ATPASE_E1_E2"/>
    <property type="match status" value="1"/>
</dbReference>
<evidence type="ECO:0000259" key="11">
    <source>
        <dbReference type="Pfam" id="PF00690"/>
    </source>
</evidence>
<dbReference type="SFLD" id="SFLDS00003">
    <property type="entry name" value="Haloacid_Dehalogenase"/>
    <property type="match status" value="1"/>
</dbReference>
<evidence type="ECO:0000313" key="12">
    <source>
        <dbReference type="EMBL" id="SHM46414.1"/>
    </source>
</evidence>
<dbReference type="SUPFAM" id="SSF56784">
    <property type="entry name" value="HAD-like"/>
    <property type="match status" value="1"/>
</dbReference>
<feature type="transmembrane region" description="Helical" evidence="8">
    <location>
        <begin position="811"/>
        <end position="832"/>
    </location>
</feature>
<protein>
    <submittedName>
        <fullName evidence="12">Ca2+-transporting ATPase</fullName>
    </submittedName>
</protein>
<dbReference type="Gene3D" id="3.40.50.1000">
    <property type="entry name" value="HAD superfamily/HAD-like"/>
    <property type="match status" value="2"/>
</dbReference>
<dbReference type="InterPro" id="IPR023214">
    <property type="entry name" value="HAD_sf"/>
</dbReference>